<evidence type="ECO:0000256" key="6">
    <source>
        <dbReference type="RuleBase" id="RU003560"/>
    </source>
</evidence>
<organism evidence="7 8">
    <name type="scientific">Nocardia implantans</name>
    <dbReference type="NCBI Taxonomy" id="3108168"/>
    <lineage>
        <taxon>Bacteria</taxon>
        <taxon>Bacillati</taxon>
        <taxon>Actinomycetota</taxon>
        <taxon>Actinomycetes</taxon>
        <taxon>Mycobacteriales</taxon>
        <taxon>Nocardiaceae</taxon>
        <taxon>Nocardia</taxon>
    </lineage>
</organism>
<protein>
    <submittedName>
        <fullName evidence="7">Aminotransferase class III-fold pyridoxal phosphate-dependent enzyme</fullName>
    </submittedName>
</protein>
<dbReference type="Pfam" id="PF00202">
    <property type="entry name" value="Aminotran_3"/>
    <property type="match status" value="1"/>
</dbReference>
<evidence type="ECO:0000313" key="8">
    <source>
        <dbReference type="Proteomes" id="UP001348098"/>
    </source>
</evidence>
<keyword evidence="5 6" id="KW-0663">Pyridoxal phosphate</keyword>
<dbReference type="InterPro" id="IPR050103">
    <property type="entry name" value="Class-III_PLP-dep_AT"/>
</dbReference>
<dbReference type="SUPFAM" id="SSF53383">
    <property type="entry name" value="PLP-dependent transferases"/>
    <property type="match status" value="1"/>
</dbReference>
<keyword evidence="2" id="KW-0028">Amino-acid biosynthesis</keyword>
<name>A0ABU6AYN1_9NOCA</name>
<evidence type="ECO:0000313" key="7">
    <source>
        <dbReference type="EMBL" id="MEB3512598.1"/>
    </source>
</evidence>
<dbReference type="InterPro" id="IPR015421">
    <property type="entry name" value="PyrdxlP-dep_Trfase_major"/>
</dbReference>
<keyword evidence="3 7" id="KW-0032">Aminotransferase</keyword>
<comment type="caution">
    <text evidence="7">The sequence shown here is derived from an EMBL/GenBank/DDBJ whole genome shotgun (WGS) entry which is preliminary data.</text>
</comment>
<dbReference type="PANTHER" id="PTHR11986">
    <property type="entry name" value="AMINOTRANSFERASE CLASS III"/>
    <property type="match status" value="1"/>
</dbReference>
<dbReference type="PANTHER" id="PTHR11986:SF79">
    <property type="entry name" value="ACETYLORNITHINE AMINOTRANSFERASE, MITOCHONDRIAL"/>
    <property type="match status" value="1"/>
</dbReference>
<dbReference type="InterPro" id="IPR005814">
    <property type="entry name" value="Aminotrans_3"/>
</dbReference>
<evidence type="ECO:0000256" key="1">
    <source>
        <dbReference type="ARBA" id="ARBA00001933"/>
    </source>
</evidence>
<sequence length="412" mass="43017">MTTEFVVLEQTRQHLGRARAQLGSLLGGLVERRSEGTRLWTTDGREFLNCGGYGVFLLGARHPRVVDAVTEQLGRHPVGTRGMLEAAAAGAAAALAEVAPAGLTKVYFAGAGTEATEAALKMAAIQGRTRLIGAAGGYHGKTIGALSLTANDTYQAPFRALLHGAARVPYGDAAALEEALGPDGSDACVVLEPIQGEGGVIVPPAGYLAQAQRLCRERGAMLVLDEIMTGLGRTGTWWRGEIEQITPDVLLVGKSLGGGVLPVSAAIATEEAYAAFDADLCLHTSTFSAAPLGMAAAAATLAVLRDEDLVAASARIGDRLRTGLSEIRDRTCPRQLIDIRGAGTLFGLEFADAGLAGEFLLEMIDARVVVNHSLNAGPVLRLTPPATLQPLDEAWLLEAFEKACVRLAAHAI</sequence>
<dbReference type="InterPro" id="IPR049704">
    <property type="entry name" value="Aminotrans_3_PPA_site"/>
</dbReference>
<comment type="similarity">
    <text evidence="6">Belongs to the class-III pyridoxal-phosphate-dependent aminotransferase family.</text>
</comment>
<reference evidence="7 8" key="1">
    <citation type="submission" date="2023-12" db="EMBL/GenBank/DDBJ databases">
        <title>novel species in genus Nocarida.</title>
        <authorList>
            <person name="Li Z."/>
        </authorList>
    </citation>
    <scope>NUCLEOTIDE SEQUENCE [LARGE SCALE GENOMIC DNA]</scope>
    <source>
        <strain evidence="7 8">CDC186</strain>
    </source>
</reference>
<evidence type="ECO:0000256" key="2">
    <source>
        <dbReference type="ARBA" id="ARBA00022571"/>
    </source>
</evidence>
<comment type="cofactor">
    <cofactor evidence="1">
        <name>pyridoxal 5'-phosphate</name>
        <dbReference type="ChEBI" id="CHEBI:597326"/>
    </cofactor>
</comment>
<proteinExistence type="inferred from homology"/>
<keyword evidence="2" id="KW-0055">Arginine biosynthesis</keyword>
<dbReference type="InterPro" id="IPR015422">
    <property type="entry name" value="PyrdxlP-dep_Trfase_small"/>
</dbReference>
<evidence type="ECO:0000256" key="5">
    <source>
        <dbReference type="ARBA" id="ARBA00022898"/>
    </source>
</evidence>
<evidence type="ECO:0000256" key="3">
    <source>
        <dbReference type="ARBA" id="ARBA00022576"/>
    </source>
</evidence>
<dbReference type="InterPro" id="IPR015424">
    <property type="entry name" value="PyrdxlP-dep_Trfase"/>
</dbReference>
<dbReference type="CDD" id="cd00610">
    <property type="entry name" value="OAT_like"/>
    <property type="match status" value="1"/>
</dbReference>
<dbReference type="GO" id="GO:0008483">
    <property type="term" value="F:transaminase activity"/>
    <property type="evidence" value="ECO:0007669"/>
    <property type="project" value="UniProtKB-KW"/>
</dbReference>
<dbReference type="Gene3D" id="3.40.640.10">
    <property type="entry name" value="Type I PLP-dependent aspartate aminotransferase-like (Major domain)"/>
    <property type="match status" value="1"/>
</dbReference>
<keyword evidence="4" id="KW-0808">Transferase</keyword>
<keyword evidence="8" id="KW-1185">Reference proteome</keyword>
<dbReference type="PROSITE" id="PS00600">
    <property type="entry name" value="AA_TRANSFER_CLASS_3"/>
    <property type="match status" value="1"/>
</dbReference>
<dbReference type="Gene3D" id="3.90.1150.10">
    <property type="entry name" value="Aspartate Aminotransferase, domain 1"/>
    <property type="match status" value="1"/>
</dbReference>
<gene>
    <name evidence="7" type="ORF">U3653_21420</name>
</gene>
<evidence type="ECO:0000256" key="4">
    <source>
        <dbReference type="ARBA" id="ARBA00022679"/>
    </source>
</evidence>
<dbReference type="RefSeq" id="WP_195081702.1">
    <property type="nucleotide sequence ID" value="NZ_JAYESH010000007.1"/>
</dbReference>
<dbReference type="Proteomes" id="UP001348098">
    <property type="component" value="Unassembled WGS sequence"/>
</dbReference>
<dbReference type="EMBL" id="JAYKYQ010000009">
    <property type="protein sequence ID" value="MEB3512598.1"/>
    <property type="molecule type" value="Genomic_DNA"/>
</dbReference>
<accession>A0ABU6AYN1</accession>